<evidence type="ECO:0000256" key="1">
    <source>
        <dbReference type="SAM" id="Phobius"/>
    </source>
</evidence>
<protein>
    <submittedName>
        <fullName evidence="2">Uncharacterized protein</fullName>
    </submittedName>
</protein>
<accession>A0A1X3RR42</accession>
<dbReference type="Proteomes" id="UP000194020">
    <property type="component" value="Unassembled WGS sequence"/>
</dbReference>
<name>A0A1X3RR42_9GAMM</name>
<organism evidence="2 3">
    <name type="scientific">Lonsdalea iberica</name>
    <dbReference type="NCBI Taxonomy" id="1082703"/>
    <lineage>
        <taxon>Bacteria</taxon>
        <taxon>Pseudomonadati</taxon>
        <taxon>Pseudomonadota</taxon>
        <taxon>Gammaproteobacteria</taxon>
        <taxon>Enterobacterales</taxon>
        <taxon>Pectobacteriaceae</taxon>
        <taxon>Lonsdalea</taxon>
    </lineage>
</organism>
<sequence>MAKGIACGEIFIEPMRERLRCFFFFYQRAVVITATLIFKKHALILFFKYFAVSFICIFKCYFL</sequence>
<evidence type="ECO:0000313" key="3">
    <source>
        <dbReference type="Proteomes" id="UP000194020"/>
    </source>
</evidence>
<proteinExistence type="predicted"/>
<keyword evidence="1" id="KW-0812">Transmembrane</keyword>
<reference evidence="2 3" key="1">
    <citation type="submission" date="2016-02" db="EMBL/GenBank/DDBJ databases">
        <title>Species-wide whole genome sequencing reveals diversity, host range in Lonsdalea quercina.</title>
        <authorList>
            <person name="Li Y."/>
        </authorList>
    </citation>
    <scope>NUCLEOTIDE SEQUENCE [LARGE SCALE GENOMIC DNA]</scope>
    <source>
        <strain evidence="2 3">LMG 26264</strain>
    </source>
</reference>
<dbReference type="AlphaFoldDB" id="A0A1X3RR42"/>
<evidence type="ECO:0000313" key="2">
    <source>
        <dbReference type="EMBL" id="OSN04289.1"/>
    </source>
</evidence>
<keyword evidence="1" id="KW-0472">Membrane</keyword>
<gene>
    <name evidence="2" type="ORF">AU511_12895</name>
</gene>
<keyword evidence="1" id="KW-1133">Transmembrane helix</keyword>
<dbReference type="EMBL" id="LUTP01000037">
    <property type="protein sequence ID" value="OSN04289.1"/>
    <property type="molecule type" value="Genomic_DNA"/>
</dbReference>
<feature type="transmembrane region" description="Helical" evidence="1">
    <location>
        <begin position="21"/>
        <end position="38"/>
    </location>
</feature>
<feature type="transmembrane region" description="Helical" evidence="1">
    <location>
        <begin position="44"/>
        <end position="62"/>
    </location>
</feature>
<comment type="caution">
    <text evidence="2">The sequence shown here is derived from an EMBL/GenBank/DDBJ whole genome shotgun (WGS) entry which is preliminary data.</text>
</comment>